<reference evidence="1 2" key="1">
    <citation type="journal article" date="2019" name="Int. J. Syst. Evol. Microbiol.">
        <title>The Global Catalogue of Microorganisms (GCM) 10K type strain sequencing project: providing services to taxonomists for standard genome sequencing and annotation.</title>
        <authorList>
            <consortium name="The Broad Institute Genomics Platform"/>
            <consortium name="The Broad Institute Genome Sequencing Center for Infectious Disease"/>
            <person name="Wu L."/>
            <person name="Ma J."/>
        </authorList>
    </citation>
    <scope>NUCLEOTIDE SEQUENCE [LARGE SCALE GENOMIC DNA]</scope>
    <source>
        <strain evidence="1 2">JCM 14331</strain>
    </source>
</reference>
<protein>
    <submittedName>
        <fullName evidence="1">YdbH domain-containing protein</fullName>
    </submittedName>
</protein>
<dbReference type="EMBL" id="BAAAEO010000006">
    <property type="protein sequence ID" value="GAA0563189.1"/>
    <property type="molecule type" value="Genomic_DNA"/>
</dbReference>
<sequence>MRWWHKTLLTGLALLLLLTAGAYWYLQKQLAALPVQNLQFNIDAISLHQLRLDSISFQLEQTAAQFTLSDINVVWSFSGGFSPALREIRLGAADIKLTQWPEQDSPAAATDNEPFSLPQNWQLPPTLPERISLQHVSLQLPCGDSLCHYQLNGQMTAEQQKLRFALTGFDATDMQQRLTLNGSYETVQNLPLLNVRLMLDDSINLSLHQSLIQQNNLLAEGAVELTISPPSSWLLQQAKAWQLELPADAVAQFTAPVRVFSQWSFDLPEQTDLASISQHITGHWQLDADLPVPFAVPGIGNLQGQLTAAVGFKQGELNQYQLNSKLTLQQPVVPEQLQQRGINSDTVYLDLSADGSNQPQLTALPLSVNIRTTGASQLTLSADTLMNLTPPFSASLKNGKLTWAQPHLTAATGIELEKLKLQSQFNAYWLADSWQLNLSNSEISTAKLQSTEYGASNIKLSATSSRLTGDSVFSALTFKTDMLANAGDIKQAALKAQSWQWQGKLEGTVRSGSTDNLRLKAEGKLSNHASLGLSHQLDYQASVLTLNWQLDDAFLLAGNPFQQSLTDWPALLEFNRGRITASGSVTLADTIAAQADIALSGVSGIYDRSLFTDLNLPLSVEYKGDTVSVRTSGATLAEIQHGVVAGPLRMQASYVTPANTLTAGKLDIRQLQLLAMGGQIRVEPTLLDLALQQQQITMQVERIDLTKLLQQHPTTDLTGNGLISGTIPLRLNRSGASVEGGYIAAESPGGQLQYRPPTAENMAATNPGMKVMLKALDDFHYSVLSSNVSYDTNGKLLLALKLHGNNPALEGGRPINLNINLEEDIPALITSLQLSSQISDKIKQRVQQRLQQQSAGKR</sequence>
<dbReference type="Proteomes" id="UP001501169">
    <property type="component" value="Unassembled WGS sequence"/>
</dbReference>
<accession>A0ABN1ECJ1</accession>
<comment type="caution">
    <text evidence="1">The sequence shown here is derived from an EMBL/GenBank/DDBJ whole genome shotgun (WGS) entry which is preliminary data.</text>
</comment>
<dbReference type="InterPro" id="IPR021730">
    <property type="entry name" value="YdbH"/>
</dbReference>
<evidence type="ECO:0000313" key="1">
    <source>
        <dbReference type="EMBL" id="GAA0563189.1"/>
    </source>
</evidence>
<proteinExistence type="predicted"/>
<gene>
    <name evidence="1" type="ORF">GCM10009098_34140</name>
</gene>
<organism evidence="1 2">
    <name type="scientific">Rheinheimera aquimaris</name>
    <dbReference type="NCBI Taxonomy" id="412437"/>
    <lineage>
        <taxon>Bacteria</taxon>
        <taxon>Pseudomonadati</taxon>
        <taxon>Pseudomonadota</taxon>
        <taxon>Gammaproteobacteria</taxon>
        <taxon>Chromatiales</taxon>
        <taxon>Chromatiaceae</taxon>
        <taxon>Rheinheimera</taxon>
    </lineage>
</organism>
<evidence type="ECO:0000313" key="2">
    <source>
        <dbReference type="Proteomes" id="UP001501169"/>
    </source>
</evidence>
<keyword evidence="2" id="KW-1185">Reference proteome</keyword>
<name>A0ABN1ECJ1_9GAMM</name>
<dbReference type="Pfam" id="PF11739">
    <property type="entry name" value="YdbH-like"/>
    <property type="match status" value="1"/>
</dbReference>
<dbReference type="RefSeq" id="WP_226768131.1">
    <property type="nucleotide sequence ID" value="NZ_BAAAEO010000006.1"/>
</dbReference>